<comment type="caution">
    <text evidence="2">The sequence shown here is derived from an EMBL/GenBank/DDBJ whole genome shotgun (WGS) entry which is preliminary data.</text>
</comment>
<dbReference type="EMBL" id="MUKV01000056">
    <property type="protein sequence ID" value="OQS31769.1"/>
    <property type="molecule type" value="Genomic_DNA"/>
</dbReference>
<protein>
    <submittedName>
        <fullName evidence="2">Type VI secretion protein</fullName>
    </submittedName>
</protein>
<proteinExistence type="predicted"/>
<sequence>MENIEQTVEQLLAPIPGSSPAGEDLAYSTLFDQIREARRSDDPGLSQGDWEQTLKTAEWPKVIRLCEDALSQNSKDLQLLVWYAEAQVQANGIPGLALGLAALDGWLRQYWEGGYPELDPHDLDERVGKLEWLNQQLGLAIRSVPLLKPEFGAYGWNDWQQSRDVENLGLKDAEAKAAAIAEGKLSGDEFEKSATLSGHAWFQSQAEALVQALGRYEALDEQVDLRFGGEAPSLAEIRNGIYACQDLVLRYRQQTAPAGVTPAPVEPVVERKAVTQSYSAPTPSATASTAPVVFNGQIRSRQEAVQMLSEVARYFRSNEPHSPVALLAERAARWAEMSLEEWLQHVVKDDSTLNQLQELLDVRKE</sequence>
<dbReference type="NCBIfam" id="TIGR03363">
    <property type="entry name" value="VI_chp_8"/>
    <property type="match status" value="1"/>
</dbReference>
<evidence type="ECO:0000313" key="2">
    <source>
        <dbReference type="EMBL" id="OQS31769.1"/>
    </source>
</evidence>
<name>A0A1W0CAK2_9NEIS</name>
<dbReference type="PANTHER" id="PTHR37951">
    <property type="entry name" value="CYTOPLASMIC PROTEIN-RELATED"/>
    <property type="match status" value="1"/>
</dbReference>
<reference evidence="2 3" key="1">
    <citation type="submission" date="2017-02" db="EMBL/GenBank/DDBJ databases">
        <title>Chromobacterium haemolyticum H5244.</title>
        <authorList>
            <person name="Gulvik C.A."/>
        </authorList>
    </citation>
    <scope>NUCLEOTIDE SEQUENCE [LARGE SCALE GENOMIC DNA]</scope>
    <source>
        <strain evidence="2 3">H5244</strain>
    </source>
</reference>
<dbReference type="InterPro" id="IPR010657">
    <property type="entry name" value="ImpA_N"/>
</dbReference>
<dbReference type="Pfam" id="PF06812">
    <property type="entry name" value="ImpA_N"/>
    <property type="match status" value="1"/>
</dbReference>
<feature type="domain" description="ImpA N-terminal" evidence="1">
    <location>
        <begin position="12"/>
        <end position="135"/>
    </location>
</feature>
<evidence type="ECO:0000313" key="3">
    <source>
        <dbReference type="Proteomes" id="UP000192721"/>
    </source>
</evidence>
<dbReference type="PANTHER" id="PTHR37951:SF1">
    <property type="entry name" value="TYPE VI SECRETION SYSTEM COMPONENT TSSA1"/>
    <property type="match status" value="1"/>
</dbReference>
<dbReference type="AlphaFoldDB" id="A0A1W0CAK2"/>
<dbReference type="InterPro" id="IPR017740">
    <property type="entry name" value="TssA-like"/>
</dbReference>
<accession>A0A1W0CAK2</accession>
<organism evidence="2 3">
    <name type="scientific">Chromobacterium haemolyticum</name>
    <dbReference type="NCBI Taxonomy" id="394935"/>
    <lineage>
        <taxon>Bacteria</taxon>
        <taxon>Pseudomonadati</taxon>
        <taxon>Pseudomonadota</taxon>
        <taxon>Betaproteobacteria</taxon>
        <taxon>Neisseriales</taxon>
        <taxon>Chromobacteriaceae</taxon>
        <taxon>Chromobacterium</taxon>
    </lineage>
</organism>
<dbReference type="RefSeq" id="WP_081557062.1">
    <property type="nucleotide sequence ID" value="NZ_MUKV01000056.1"/>
</dbReference>
<gene>
    <name evidence="2" type="ORF">B0T45_22625</name>
</gene>
<dbReference type="Proteomes" id="UP000192721">
    <property type="component" value="Unassembled WGS sequence"/>
</dbReference>
<evidence type="ECO:0000259" key="1">
    <source>
        <dbReference type="Pfam" id="PF06812"/>
    </source>
</evidence>